<dbReference type="PANTHER" id="PTHR43135">
    <property type="entry name" value="ALPHA-D-RIBOSE 1-METHYLPHOSPHONATE 5-TRIPHOSPHATE DIPHOSPHATASE"/>
    <property type="match status" value="1"/>
</dbReference>
<dbReference type="Pfam" id="PF01979">
    <property type="entry name" value="Amidohydro_1"/>
    <property type="match status" value="1"/>
</dbReference>
<keyword evidence="1" id="KW-0732">Signal</keyword>
<dbReference type="Gene3D" id="2.30.40.10">
    <property type="entry name" value="Urease, subunit C, domain 1"/>
    <property type="match status" value="1"/>
</dbReference>
<dbReference type="AlphaFoldDB" id="A0A6J4KXF4"/>
<dbReference type="InterPro" id="IPR011059">
    <property type="entry name" value="Metal-dep_hydrolase_composite"/>
</dbReference>
<dbReference type="SUPFAM" id="SSF51338">
    <property type="entry name" value="Composite domain of metallo-dependent hydrolases"/>
    <property type="match status" value="1"/>
</dbReference>
<evidence type="ECO:0000313" key="3">
    <source>
        <dbReference type="EMBL" id="CAA9317509.1"/>
    </source>
</evidence>
<reference evidence="3" key="1">
    <citation type="submission" date="2020-02" db="EMBL/GenBank/DDBJ databases">
        <authorList>
            <person name="Meier V. D."/>
        </authorList>
    </citation>
    <scope>NUCLEOTIDE SEQUENCE</scope>
    <source>
        <strain evidence="3">AVDCRST_MAG71</strain>
    </source>
</reference>
<proteinExistence type="predicted"/>
<dbReference type="GO" id="GO:0016810">
    <property type="term" value="F:hydrolase activity, acting on carbon-nitrogen (but not peptide) bonds"/>
    <property type="evidence" value="ECO:0007669"/>
    <property type="project" value="InterPro"/>
</dbReference>
<dbReference type="SUPFAM" id="SSF51556">
    <property type="entry name" value="Metallo-dependent hydrolases"/>
    <property type="match status" value="1"/>
</dbReference>
<accession>A0A6J4KXF4</accession>
<sequence>MPHCTPSVLALASLPALVSGAARGTCMPVALGLWERHGSGGGPGRGFRRAHKRPASLALRWPSRLAPDIRMRLLLTVLLAASVLADARAASLALVGAKVYPSPDAAPIENATVLIHDGVIAQVGRRLAVPNGVETIDARGDVVVAGFWNSHVHLLPEPYRGAATQPADMLAETLASHFTQWGFTTVFDIASLPGDALALRRRIEAGEFDGPQILTVDAPFFPEGGTPVYVKGLLERLKVPTFEVKGANDATRRAKRQFDAGADGAKLFAGAIVGGETGVLPMKPEIARAVVIEAHRHGKPAFAHPTNLVGLQVAIDSGVDVLAHTTTNGVPWPAPLVAKVAARRMALIPTLMLIEVEAKAEGLPDAARDRMLAAASQQVKSLHDAGGQVLFGTDSGYTEVFDPLREYQLMAAAGLDWRQVLASLTTAPSARFGQAARKGRVAPGMDADLVVLDGDPADDVTTLNRVRLTIRGGRVIHRATETTRSKANARAPF</sequence>
<gene>
    <name evidence="3" type="ORF">AVDCRST_MAG71-1087</name>
</gene>
<evidence type="ECO:0000259" key="2">
    <source>
        <dbReference type="Pfam" id="PF01979"/>
    </source>
</evidence>
<dbReference type="InterPro" id="IPR006680">
    <property type="entry name" value="Amidohydro-rel"/>
</dbReference>
<feature type="chain" id="PRO_5026938523" description="Amidohydrolase-related domain-containing protein" evidence="1">
    <location>
        <begin position="22"/>
        <end position="493"/>
    </location>
</feature>
<dbReference type="Gene3D" id="3.20.20.140">
    <property type="entry name" value="Metal-dependent hydrolases"/>
    <property type="match status" value="1"/>
</dbReference>
<dbReference type="InterPro" id="IPR032466">
    <property type="entry name" value="Metal_Hydrolase"/>
</dbReference>
<dbReference type="InterPro" id="IPR051781">
    <property type="entry name" value="Metallo-dep_Hydrolase"/>
</dbReference>
<evidence type="ECO:0000256" key="1">
    <source>
        <dbReference type="SAM" id="SignalP"/>
    </source>
</evidence>
<feature type="domain" description="Amidohydrolase-related" evidence="2">
    <location>
        <begin position="142"/>
        <end position="475"/>
    </location>
</feature>
<protein>
    <recommendedName>
        <fullName evidence="2">Amidohydrolase-related domain-containing protein</fullName>
    </recommendedName>
</protein>
<dbReference type="PANTHER" id="PTHR43135:SF3">
    <property type="entry name" value="ALPHA-D-RIBOSE 1-METHYLPHOSPHONATE 5-TRIPHOSPHATE DIPHOSPHATASE"/>
    <property type="match status" value="1"/>
</dbReference>
<name>A0A6J4KXF4_9GAMM</name>
<organism evidence="3">
    <name type="scientific">uncultured Lysobacter sp</name>
    <dbReference type="NCBI Taxonomy" id="271060"/>
    <lineage>
        <taxon>Bacteria</taxon>
        <taxon>Pseudomonadati</taxon>
        <taxon>Pseudomonadota</taxon>
        <taxon>Gammaproteobacteria</taxon>
        <taxon>Lysobacterales</taxon>
        <taxon>Lysobacteraceae</taxon>
        <taxon>Lysobacter</taxon>
        <taxon>environmental samples</taxon>
    </lineage>
</organism>
<feature type="signal peptide" evidence="1">
    <location>
        <begin position="1"/>
        <end position="21"/>
    </location>
</feature>
<dbReference type="EMBL" id="CADCUA010000288">
    <property type="protein sequence ID" value="CAA9317509.1"/>
    <property type="molecule type" value="Genomic_DNA"/>
</dbReference>